<evidence type="ECO:0000256" key="1">
    <source>
        <dbReference type="SAM" id="Phobius"/>
    </source>
</evidence>
<dbReference type="InParanoid" id="Q01XI5"/>
<keyword evidence="2" id="KW-0732">Signal</keyword>
<gene>
    <name evidence="3" type="ordered locus">Acid_4671</name>
</gene>
<proteinExistence type="predicted"/>
<dbReference type="HOGENOM" id="CLU_1170044_0_0_0"/>
<keyword evidence="1" id="KW-1133">Transmembrane helix</keyword>
<dbReference type="eggNOG" id="ENOG502ZVV7">
    <property type="taxonomic scope" value="Bacteria"/>
</dbReference>
<sequence precursor="true">MKRSLALILMLGLAAICSLQAAPTVIQSGLGGTGTQWNTGVNGIVPGGQTNVVLNPQHPGWSLPVGTSQWISFVNNYSPTPNAQDSCSHSISTPICNNDYVSFYQDFTAGAASTGTLYVMADDTATVTLNGNKLFTAAGPFDPNDPNLQYSHCSDAIVGCLNPQTIGIVDMAPYLVAGDNHLVFTVFQRNGTGFGLDYYAEVVPEPGFYGVLALGLSGLALAIRRKRA</sequence>
<evidence type="ECO:0000256" key="2">
    <source>
        <dbReference type="SAM" id="SignalP"/>
    </source>
</evidence>
<feature type="transmembrane region" description="Helical" evidence="1">
    <location>
        <begin position="206"/>
        <end position="223"/>
    </location>
</feature>
<keyword evidence="1" id="KW-0472">Membrane</keyword>
<feature type="chain" id="PRO_5004162783" description="PEP-CTERM protein-sorting domain-containing protein" evidence="2">
    <location>
        <begin position="22"/>
        <end position="228"/>
    </location>
</feature>
<keyword evidence="1" id="KW-0812">Transmembrane</keyword>
<dbReference type="AlphaFoldDB" id="Q01XI5"/>
<dbReference type="KEGG" id="sus:Acid_4671"/>
<name>Q01XI5_SOLUE</name>
<protein>
    <recommendedName>
        <fullName evidence="4">PEP-CTERM protein-sorting domain-containing protein</fullName>
    </recommendedName>
</protein>
<organism evidence="3">
    <name type="scientific">Solibacter usitatus (strain Ellin6076)</name>
    <dbReference type="NCBI Taxonomy" id="234267"/>
    <lineage>
        <taxon>Bacteria</taxon>
        <taxon>Pseudomonadati</taxon>
        <taxon>Acidobacteriota</taxon>
        <taxon>Terriglobia</taxon>
        <taxon>Bryobacterales</taxon>
        <taxon>Solibacteraceae</taxon>
        <taxon>Candidatus Solibacter</taxon>
    </lineage>
</organism>
<dbReference type="EMBL" id="CP000473">
    <property type="protein sequence ID" value="ABJ85630.1"/>
    <property type="molecule type" value="Genomic_DNA"/>
</dbReference>
<feature type="signal peptide" evidence="2">
    <location>
        <begin position="1"/>
        <end position="21"/>
    </location>
</feature>
<reference evidence="3" key="1">
    <citation type="submission" date="2006-10" db="EMBL/GenBank/DDBJ databases">
        <title>Complete sequence of Solibacter usitatus Ellin6076.</title>
        <authorList>
            <consortium name="US DOE Joint Genome Institute"/>
            <person name="Copeland A."/>
            <person name="Lucas S."/>
            <person name="Lapidus A."/>
            <person name="Barry K."/>
            <person name="Detter J.C."/>
            <person name="Glavina del Rio T."/>
            <person name="Hammon N."/>
            <person name="Israni S."/>
            <person name="Dalin E."/>
            <person name="Tice H."/>
            <person name="Pitluck S."/>
            <person name="Thompson L.S."/>
            <person name="Brettin T."/>
            <person name="Bruce D."/>
            <person name="Han C."/>
            <person name="Tapia R."/>
            <person name="Gilna P."/>
            <person name="Schmutz J."/>
            <person name="Larimer F."/>
            <person name="Land M."/>
            <person name="Hauser L."/>
            <person name="Kyrpides N."/>
            <person name="Mikhailova N."/>
            <person name="Janssen P.H."/>
            <person name="Kuske C.R."/>
            <person name="Richardson P."/>
        </authorList>
    </citation>
    <scope>NUCLEOTIDE SEQUENCE</scope>
    <source>
        <strain evidence="3">Ellin6076</strain>
    </source>
</reference>
<accession>Q01XI5</accession>
<evidence type="ECO:0008006" key="4">
    <source>
        <dbReference type="Google" id="ProtNLM"/>
    </source>
</evidence>
<dbReference type="OrthoDB" id="122319at2"/>
<dbReference type="Gene3D" id="2.60.120.260">
    <property type="entry name" value="Galactose-binding domain-like"/>
    <property type="match status" value="1"/>
</dbReference>
<evidence type="ECO:0000313" key="3">
    <source>
        <dbReference type="EMBL" id="ABJ85630.1"/>
    </source>
</evidence>